<keyword evidence="2" id="KW-1185">Reference proteome</keyword>
<dbReference type="EMBL" id="BAAAHQ010000035">
    <property type="protein sequence ID" value="GAA0943552.1"/>
    <property type="molecule type" value="Genomic_DNA"/>
</dbReference>
<evidence type="ECO:0000313" key="2">
    <source>
        <dbReference type="Proteomes" id="UP001501578"/>
    </source>
</evidence>
<dbReference type="Proteomes" id="UP001501578">
    <property type="component" value="Unassembled WGS sequence"/>
</dbReference>
<accession>A0ABP4B3Q4</accession>
<gene>
    <name evidence="1" type="ORF">GCM10009560_57010</name>
</gene>
<organism evidence="1 2">
    <name type="scientific">Nonomuraea longicatena</name>
    <dbReference type="NCBI Taxonomy" id="83682"/>
    <lineage>
        <taxon>Bacteria</taxon>
        <taxon>Bacillati</taxon>
        <taxon>Actinomycetota</taxon>
        <taxon>Actinomycetes</taxon>
        <taxon>Streptosporangiales</taxon>
        <taxon>Streptosporangiaceae</taxon>
        <taxon>Nonomuraea</taxon>
    </lineage>
</organism>
<protein>
    <recommendedName>
        <fullName evidence="3">Helix-turn-helix domain-containing protein</fullName>
    </recommendedName>
</protein>
<dbReference type="RefSeq" id="WP_343953167.1">
    <property type="nucleotide sequence ID" value="NZ_BAAAHQ010000035.1"/>
</dbReference>
<proteinExistence type="predicted"/>
<sequence>MTELKIQVRELRIQGKSPKEIARALGVKPSVVAPLVREIAAETATTAEPELIGCWISTGWSAGLSFDPAHGWHDEGAGQSVMPGWVSVLVARRHGRDRASIAGFLADVHCLGVKFTHGPEVMDEVQLRSARDFVFSDYPGYQEAPIELARQLVWGSTAYAESLGFEAHTDLPELAGHLGALEGPSVITFGRDGRPFYTPSPQDDADKVVRRLRSRVGDDFGYVVLDAG</sequence>
<evidence type="ECO:0000313" key="1">
    <source>
        <dbReference type="EMBL" id="GAA0943552.1"/>
    </source>
</evidence>
<comment type="caution">
    <text evidence="1">The sequence shown here is derived from an EMBL/GenBank/DDBJ whole genome shotgun (WGS) entry which is preliminary data.</text>
</comment>
<evidence type="ECO:0008006" key="3">
    <source>
        <dbReference type="Google" id="ProtNLM"/>
    </source>
</evidence>
<reference evidence="2" key="1">
    <citation type="journal article" date="2019" name="Int. J. Syst. Evol. Microbiol.">
        <title>The Global Catalogue of Microorganisms (GCM) 10K type strain sequencing project: providing services to taxonomists for standard genome sequencing and annotation.</title>
        <authorList>
            <consortium name="The Broad Institute Genomics Platform"/>
            <consortium name="The Broad Institute Genome Sequencing Center for Infectious Disease"/>
            <person name="Wu L."/>
            <person name="Ma J."/>
        </authorList>
    </citation>
    <scope>NUCLEOTIDE SEQUENCE [LARGE SCALE GENOMIC DNA]</scope>
    <source>
        <strain evidence="2">JCM 11136</strain>
    </source>
</reference>
<name>A0ABP4B3Q4_9ACTN</name>